<dbReference type="RefSeq" id="XP_007839581.1">
    <property type="nucleotide sequence ID" value="XM_007841390.1"/>
</dbReference>
<feature type="region of interest" description="Disordered" evidence="1">
    <location>
        <begin position="255"/>
        <end position="319"/>
    </location>
</feature>
<feature type="region of interest" description="Disordered" evidence="1">
    <location>
        <begin position="51"/>
        <end position="79"/>
    </location>
</feature>
<feature type="compositionally biased region" description="Low complexity" evidence="1">
    <location>
        <begin position="51"/>
        <end position="75"/>
    </location>
</feature>
<proteinExistence type="predicted"/>
<dbReference type="Proteomes" id="UP000030651">
    <property type="component" value="Unassembled WGS sequence"/>
</dbReference>
<dbReference type="STRING" id="1229662.W3WPN8"/>
<evidence type="ECO:0000313" key="3">
    <source>
        <dbReference type="EMBL" id="ETS75865.1"/>
    </source>
</evidence>
<keyword evidence="2" id="KW-0732">Signal</keyword>
<name>W3WPN8_PESFW</name>
<dbReference type="InParanoid" id="W3WPN8"/>
<dbReference type="eggNOG" id="ENOG502SQZK">
    <property type="taxonomic scope" value="Eukaryota"/>
</dbReference>
<evidence type="ECO:0000256" key="2">
    <source>
        <dbReference type="SAM" id="SignalP"/>
    </source>
</evidence>
<dbReference type="EMBL" id="KI912118">
    <property type="protein sequence ID" value="ETS75865.1"/>
    <property type="molecule type" value="Genomic_DNA"/>
</dbReference>
<dbReference type="GeneID" id="19277822"/>
<dbReference type="OMA" id="KINANRC"/>
<evidence type="ECO:0000256" key="1">
    <source>
        <dbReference type="SAM" id="MobiDB-lite"/>
    </source>
</evidence>
<protein>
    <submittedName>
        <fullName evidence="3">Uncharacterized protein</fullName>
    </submittedName>
</protein>
<dbReference type="OrthoDB" id="2117996at2759"/>
<feature type="chain" id="PRO_5004833701" evidence="2">
    <location>
        <begin position="21"/>
        <end position="319"/>
    </location>
</feature>
<reference evidence="4" key="1">
    <citation type="journal article" date="2015" name="BMC Genomics">
        <title>Genomic and transcriptomic analysis of the endophytic fungus Pestalotiopsis fici reveals its lifestyle and high potential for synthesis of natural products.</title>
        <authorList>
            <person name="Wang X."/>
            <person name="Zhang X."/>
            <person name="Liu L."/>
            <person name="Xiang M."/>
            <person name="Wang W."/>
            <person name="Sun X."/>
            <person name="Che Y."/>
            <person name="Guo L."/>
            <person name="Liu G."/>
            <person name="Guo L."/>
            <person name="Wang C."/>
            <person name="Yin W.B."/>
            <person name="Stadler M."/>
            <person name="Zhang X."/>
            <person name="Liu X."/>
        </authorList>
    </citation>
    <scope>NUCLEOTIDE SEQUENCE [LARGE SCALE GENOMIC DNA]</scope>
    <source>
        <strain evidence="4">W106-1 / CGMCC3.15140</strain>
    </source>
</reference>
<dbReference type="KEGG" id="pfy:PFICI_12809"/>
<feature type="signal peptide" evidence="2">
    <location>
        <begin position="1"/>
        <end position="20"/>
    </location>
</feature>
<dbReference type="HOGENOM" id="CLU_075624_0_0_1"/>
<evidence type="ECO:0000313" key="4">
    <source>
        <dbReference type="Proteomes" id="UP000030651"/>
    </source>
</evidence>
<dbReference type="AlphaFoldDB" id="W3WPN8"/>
<organism evidence="3 4">
    <name type="scientific">Pestalotiopsis fici (strain W106-1 / CGMCC3.15140)</name>
    <dbReference type="NCBI Taxonomy" id="1229662"/>
    <lineage>
        <taxon>Eukaryota</taxon>
        <taxon>Fungi</taxon>
        <taxon>Dikarya</taxon>
        <taxon>Ascomycota</taxon>
        <taxon>Pezizomycotina</taxon>
        <taxon>Sordariomycetes</taxon>
        <taxon>Xylariomycetidae</taxon>
        <taxon>Amphisphaeriales</taxon>
        <taxon>Sporocadaceae</taxon>
        <taxon>Pestalotiopsis</taxon>
    </lineage>
</organism>
<keyword evidence="4" id="KW-1185">Reference proteome</keyword>
<gene>
    <name evidence="3" type="ORF">PFICI_12809</name>
</gene>
<sequence>MRSAYVISIIVAALPLFGAAVPAGTSSKSQSKAVSKTSSSAVASAAASSSATAGGAAGGDASTAKNSTASATASAVPAEDSNGVTMGMKMVSDTQIANAVISWMNDTGKVTNFLDTATSLTGDDFTRQATIALNAEKDELNHKTILDAAMGQQPDVQDANNVLAMQGTFQMVVDTLQKMVDGGPDTAQADVDAINQNRCVNVLPNIDKYFAAAGSSTITASRPTGCLEITGAPTSTAAAPADAGDAAAGDAASASTTSASSDSATSASSAKATASSGAKAGGAAATGNDASATSSNTKTSATRAAASAAAKTTKATNNN</sequence>
<accession>W3WPN8</accession>